<evidence type="ECO:0000256" key="1">
    <source>
        <dbReference type="SAM" id="MobiDB-lite"/>
    </source>
</evidence>
<comment type="caution">
    <text evidence="2">The sequence shown here is derived from an EMBL/GenBank/DDBJ whole genome shotgun (WGS) entry which is preliminary data.</text>
</comment>
<organism evidence="2 3">
    <name type="scientific">Chlamydomonas eustigma</name>
    <dbReference type="NCBI Taxonomy" id="1157962"/>
    <lineage>
        <taxon>Eukaryota</taxon>
        <taxon>Viridiplantae</taxon>
        <taxon>Chlorophyta</taxon>
        <taxon>core chlorophytes</taxon>
        <taxon>Chlorophyceae</taxon>
        <taxon>CS clade</taxon>
        <taxon>Chlamydomonadales</taxon>
        <taxon>Chlamydomonadaceae</taxon>
        <taxon>Chlamydomonas</taxon>
    </lineage>
</organism>
<reference evidence="2 3" key="1">
    <citation type="submission" date="2017-08" db="EMBL/GenBank/DDBJ databases">
        <title>Acidophilic green algal genome provides insights into adaptation to an acidic environment.</title>
        <authorList>
            <person name="Hirooka S."/>
            <person name="Hirose Y."/>
            <person name="Kanesaki Y."/>
            <person name="Higuchi S."/>
            <person name="Fujiwara T."/>
            <person name="Onuma R."/>
            <person name="Era A."/>
            <person name="Ohbayashi R."/>
            <person name="Uzuka A."/>
            <person name="Nozaki H."/>
            <person name="Yoshikawa H."/>
            <person name="Miyagishima S.Y."/>
        </authorList>
    </citation>
    <scope>NUCLEOTIDE SEQUENCE [LARGE SCALE GENOMIC DNA]</scope>
    <source>
        <strain evidence="2 3">NIES-2499</strain>
    </source>
</reference>
<protein>
    <submittedName>
        <fullName evidence="2">Uncharacterized protein</fullName>
    </submittedName>
</protein>
<dbReference type="EMBL" id="BEGY01000089">
    <property type="protein sequence ID" value="GAX82940.1"/>
    <property type="molecule type" value="Genomic_DNA"/>
</dbReference>
<evidence type="ECO:0000313" key="3">
    <source>
        <dbReference type="Proteomes" id="UP000232323"/>
    </source>
</evidence>
<feature type="compositionally biased region" description="Basic and acidic residues" evidence="1">
    <location>
        <begin position="385"/>
        <end position="395"/>
    </location>
</feature>
<gene>
    <name evidence="2" type="ORF">CEUSTIGMA_g10367.t1</name>
</gene>
<name>A0A250XJF9_9CHLO</name>
<dbReference type="AlphaFoldDB" id="A0A250XJF9"/>
<sequence length="919" mass="101512">MDVLNGIEHRDIRALLRSGIVVRELGDVRKNRVVWRLTCSLQDQDKNFLSVSSFYTVAVAAYKAFKANRADQIIQLTAGDQEGFILINAHTRASAMEIHDEYRAAVGNSMQHTQVGPDPLLMMHEEKTCKSVTEGQDSSCKSRKSQEFYFCYQFTPLQEAFRIYSRDECTPSLSQDGVPRPLFEALGSNPAELASIRQRKQKAVYNSKRKKVPECADDLLCQELLQLKNYRPLVGSSSLWQIVPATRDENIPALPTTPHTAMATPKAAAPEIHQISTGQPTAVIEMQPVTKAKVKQSPQTKRSSCHSSVQQVSVPADEVAEKAVVEVAASPIHMVAEARGQVLNAETGHEMRRSKRRSVVEPLSESKALENKRGVSNDLMSQAENTEKRPAKRPDTIVGPAVDALVNSVSRRPSFREEGRPCTPVRVQSLRSRQSRPRLVQPPVPSLSILHRPASRLSSGGAADTYTILHCKVNNCGSSLLRGLASTATRSKDNPSQRCSVPHRAPPTSCLPASVPSCSPWQPASELNAEQLMQRVSMTPGSTAQHKFNTFFEDEGFGTVDMGIDFRQIFELALSNARRSIFVGRSSTCSLLDMDLCNFKDTFEHVAMSVFQKFTDGCWNGEQPDCEGSQRRMCLMSSLSAMCQHYESCNNMQVGRRGDSGGGRISTLKAATLLPVHLCKQAMLERGTVITAKQYAEMKCVSSAWEAVLTAVGRVSNSGLEGLTPIDASLIGNFQPESPHLPSHQQPHMDFMLELHRLGCKAVVMILPLTDYQLLVWRGSHKLMHSVAKRHHFEMMPPPSVSVAGPELWENLSKGLMGFTGMDGAAIDRHVAESRNPMTPTLIHVQAFQPLFLDAHEFHAGCAGWLGDNPAFRFHSYWVQRDLCDFLSKATRPSTYVANNLGPSNIVSNEVAKLFISTV</sequence>
<evidence type="ECO:0000313" key="2">
    <source>
        <dbReference type="EMBL" id="GAX82940.1"/>
    </source>
</evidence>
<feature type="region of interest" description="Disordered" evidence="1">
    <location>
        <begin position="487"/>
        <end position="509"/>
    </location>
</feature>
<proteinExistence type="predicted"/>
<dbReference type="Proteomes" id="UP000232323">
    <property type="component" value="Unassembled WGS sequence"/>
</dbReference>
<feature type="compositionally biased region" description="Low complexity" evidence="1">
    <location>
        <begin position="424"/>
        <end position="439"/>
    </location>
</feature>
<feature type="region of interest" description="Disordered" evidence="1">
    <location>
        <begin position="347"/>
        <end position="445"/>
    </location>
</feature>
<accession>A0A250XJF9</accession>
<keyword evidence="3" id="KW-1185">Reference proteome</keyword>